<gene>
    <name evidence="1" type="ORF">SmB9_00030</name>
</gene>
<dbReference type="KEGG" id="smic:SmB9_00030"/>
<protein>
    <submittedName>
        <fullName evidence="1">Uncharacterized protein</fullName>
    </submittedName>
</protein>
<name>A0AAD1D2E3_SPHMI</name>
<evidence type="ECO:0000313" key="1">
    <source>
        <dbReference type="EMBL" id="BBE32345.1"/>
    </source>
</evidence>
<proteinExistence type="predicted"/>
<dbReference type="RefSeq" id="WP_126494420.1">
    <property type="nucleotide sequence ID" value="NZ_AP018711.1"/>
</dbReference>
<organism evidence="1 2">
    <name type="scientific">Sphingosinicella microcystinivorans</name>
    <dbReference type="NCBI Taxonomy" id="335406"/>
    <lineage>
        <taxon>Bacteria</taxon>
        <taxon>Pseudomonadati</taxon>
        <taxon>Pseudomonadota</taxon>
        <taxon>Alphaproteobacteria</taxon>
        <taxon>Sphingomonadales</taxon>
        <taxon>Sphingosinicellaceae</taxon>
        <taxon>Sphingosinicella</taxon>
    </lineage>
</organism>
<evidence type="ECO:0000313" key="2">
    <source>
        <dbReference type="Proteomes" id="UP000275727"/>
    </source>
</evidence>
<sequence length="91" mass="9997">MFGFVVPDVDATYSATGNRKGDLSMVSLLLSDWELWAVARRFIEDHGDMAAGYASLKATERDAQGDARGREVFLEVAVRINQLCSTEGTCH</sequence>
<dbReference type="Proteomes" id="UP000275727">
    <property type="component" value="Chromosome"/>
</dbReference>
<dbReference type="AlphaFoldDB" id="A0AAD1D2E3"/>
<reference evidence="1 2" key="1">
    <citation type="submission" date="2018-06" db="EMBL/GenBank/DDBJ databases">
        <title>Complete Genome Sequence of the Microcystin-Degrading Bacterium Sphingosinicella microcystinivorans Strain B-9.</title>
        <authorList>
            <person name="Jin H."/>
            <person name="Nishizawa T."/>
            <person name="Guo Y."/>
            <person name="Nishizawa A."/>
            <person name="Park H."/>
            <person name="Kato H."/>
            <person name="Tsuji K."/>
            <person name="Harada K."/>
        </authorList>
    </citation>
    <scope>NUCLEOTIDE SEQUENCE [LARGE SCALE GENOMIC DNA]</scope>
    <source>
        <strain evidence="1 2">B9</strain>
    </source>
</reference>
<dbReference type="EMBL" id="AP018711">
    <property type="protein sequence ID" value="BBE32345.1"/>
    <property type="molecule type" value="Genomic_DNA"/>
</dbReference>
<accession>A0AAD1D2E3</accession>